<dbReference type="STRING" id="1306519.BIW12_06415"/>
<feature type="transmembrane region" description="Helical" evidence="1">
    <location>
        <begin position="61"/>
        <end position="79"/>
    </location>
</feature>
<feature type="transmembrane region" description="Helical" evidence="1">
    <location>
        <begin position="138"/>
        <end position="155"/>
    </location>
</feature>
<reference evidence="2 3" key="1">
    <citation type="submission" date="2016-10" db="EMBL/GenBank/DDBJ databases">
        <title>Complete Genome Sequence of Flavobacterium sp. PK15.</title>
        <authorList>
            <person name="Ekwe A."/>
            <person name="Kim S.B."/>
        </authorList>
    </citation>
    <scope>NUCLEOTIDE SEQUENCE [LARGE SCALE GENOMIC DNA]</scope>
    <source>
        <strain evidence="2 3">PK15</strain>
    </source>
</reference>
<dbReference type="AlphaFoldDB" id="A0A1D9P963"/>
<keyword evidence="1" id="KW-0472">Membrane</keyword>
<dbReference type="OrthoDB" id="796230at2"/>
<dbReference type="KEGG" id="fcm:BIW12_06415"/>
<dbReference type="EMBL" id="CP017774">
    <property type="protein sequence ID" value="AOZ99097.1"/>
    <property type="molecule type" value="Genomic_DNA"/>
</dbReference>
<protein>
    <submittedName>
        <fullName evidence="2">Uncharacterized protein</fullName>
    </submittedName>
</protein>
<feature type="transmembrane region" description="Helical" evidence="1">
    <location>
        <begin position="85"/>
        <end position="103"/>
    </location>
</feature>
<organism evidence="2 3">
    <name type="scientific">Flavobacterium commune</name>
    <dbReference type="NCBI Taxonomy" id="1306519"/>
    <lineage>
        <taxon>Bacteria</taxon>
        <taxon>Pseudomonadati</taxon>
        <taxon>Bacteroidota</taxon>
        <taxon>Flavobacteriia</taxon>
        <taxon>Flavobacteriales</taxon>
        <taxon>Flavobacteriaceae</taxon>
        <taxon>Flavobacterium</taxon>
    </lineage>
</organism>
<keyword evidence="1" id="KW-0812">Transmembrane</keyword>
<dbReference type="RefSeq" id="WP_071184340.1">
    <property type="nucleotide sequence ID" value="NZ_CP017774.1"/>
</dbReference>
<sequence>MDEEILTILKQIDKSLVEINIRQRTSEMMEETNKLFDKSDRRVEFATNQIQNTFDRVHDKIFNFNNILIGAFLVLGTFPNDNPHVKLWTIIFPILNMVFMIYIDIRQMEIHRYATGEQEWNNVEREGYGKKINQQTRLSLLSLLLSVCCLMYLIVKLI</sequence>
<keyword evidence="3" id="KW-1185">Reference proteome</keyword>
<proteinExistence type="predicted"/>
<evidence type="ECO:0000313" key="3">
    <source>
        <dbReference type="Proteomes" id="UP000178198"/>
    </source>
</evidence>
<accession>A0A1D9P963</accession>
<name>A0A1D9P963_9FLAO</name>
<dbReference type="Proteomes" id="UP000178198">
    <property type="component" value="Chromosome"/>
</dbReference>
<evidence type="ECO:0000313" key="2">
    <source>
        <dbReference type="EMBL" id="AOZ99097.1"/>
    </source>
</evidence>
<evidence type="ECO:0000256" key="1">
    <source>
        <dbReference type="SAM" id="Phobius"/>
    </source>
</evidence>
<gene>
    <name evidence="2" type="ORF">BIW12_06415</name>
</gene>
<keyword evidence="1" id="KW-1133">Transmembrane helix</keyword>